<name>A0AA95EVJ8_9BACL</name>
<gene>
    <name evidence="1" type="ORF">P0Y55_14155</name>
</gene>
<keyword evidence="2" id="KW-1185">Reference proteome</keyword>
<reference evidence="1" key="1">
    <citation type="submission" date="2023-03" db="EMBL/GenBank/DDBJ databases">
        <title>Andean soil-derived lignocellulolytic bacterial consortium as a source of novel taxa and putative plastic-active enzymes.</title>
        <authorList>
            <person name="Diaz-Garcia L."/>
            <person name="Chuvochina M."/>
            <person name="Feuerriegel G."/>
            <person name="Bunk B."/>
            <person name="Sproer C."/>
            <person name="Streit W.R."/>
            <person name="Rodriguez L.M."/>
            <person name="Overmann J."/>
            <person name="Jimenez D.J."/>
        </authorList>
    </citation>
    <scope>NUCLEOTIDE SEQUENCE</scope>
    <source>
        <strain evidence="1">MAG 2441</strain>
    </source>
</reference>
<sequence>MAKRHLDEIDRNRLTQPSDRYMFEALPDRLMDNEEEGPLPSVEEMIRHAAAHLSLPRG</sequence>
<evidence type="ECO:0000313" key="1">
    <source>
        <dbReference type="EMBL" id="WEK53711.1"/>
    </source>
</evidence>
<protein>
    <submittedName>
        <fullName evidence="1">Uncharacterized protein</fullName>
    </submittedName>
</protein>
<organism evidence="1 2">
    <name type="scientific">Candidatus Cohnella colombiensis</name>
    <dbReference type="NCBI Taxonomy" id="3121368"/>
    <lineage>
        <taxon>Bacteria</taxon>
        <taxon>Bacillati</taxon>
        <taxon>Bacillota</taxon>
        <taxon>Bacilli</taxon>
        <taxon>Bacillales</taxon>
        <taxon>Paenibacillaceae</taxon>
        <taxon>Cohnella</taxon>
    </lineage>
</organism>
<proteinExistence type="predicted"/>
<dbReference type="EMBL" id="CP119317">
    <property type="protein sequence ID" value="WEK53711.1"/>
    <property type="molecule type" value="Genomic_DNA"/>
</dbReference>
<dbReference type="AlphaFoldDB" id="A0AA95EVJ8"/>
<accession>A0AA95EVJ8</accession>
<dbReference type="Proteomes" id="UP001178662">
    <property type="component" value="Chromosome"/>
</dbReference>
<evidence type="ECO:0000313" key="2">
    <source>
        <dbReference type="Proteomes" id="UP001178662"/>
    </source>
</evidence>